<name>A0A166F6W7_DAUCS</name>
<dbReference type="PANTHER" id="PTHR26312">
    <property type="entry name" value="TETRATRICOPEPTIDE REPEAT PROTEIN 5"/>
    <property type="match status" value="1"/>
</dbReference>
<sequence>MKSSLIRTGSSGSLPVHSSFVPTSPRVSVPSRYSGEKTKCSPTISLHFHANQTPIRRVSSESDLKLSGTFAKLTRERSQSFPAIIPEEDYFSDVGGGGALTLTENGFNHENYTAVDDFAFSGDGIGKGRVSGGSRGGNGFGSGGGSSDRKDVGAYYQEMLKSDPMNSLLLRNYGKFLHEVEGDSVKAEECYGRAILASPGDGEVLSLYGKLIWDTQRDGERAKSYFDQAVNASPDDSLVMGSYAQFMWEAEDDEEDAGEEIEMSRAAMVEAY</sequence>
<feature type="region of interest" description="Disordered" evidence="1">
    <location>
        <begin position="1"/>
        <end position="35"/>
    </location>
</feature>
<evidence type="ECO:0000313" key="2">
    <source>
        <dbReference type="EMBL" id="KZN07414.1"/>
    </source>
</evidence>
<reference evidence="2" key="1">
    <citation type="journal article" date="2016" name="Nat. Genet.">
        <title>A high-quality carrot genome assembly provides new insights into carotenoid accumulation and asterid genome evolution.</title>
        <authorList>
            <person name="Iorizzo M."/>
            <person name="Ellison S."/>
            <person name="Senalik D."/>
            <person name="Zeng P."/>
            <person name="Satapoomin P."/>
            <person name="Huang J."/>
            <person name="Bowman M."/>
            <person name="Iovene M."/>
            <person name="Sanseverino W."/>
            <person name="Cavagnaro P."/>
            <person name="Yildiz M."/>
            <person name="Macko-Podgorni A."/>
            <person name="Moranska E."/>
            <person name="Grzebelus E."/>
            <person name="Grzebelus D."/>
            <person name="Ashrafi H."/>
            <person name="Zheng Z."/>
            <person name="Cheng S."/>
            <person name="Spooner D."/>
            <person name="Van Deynze A."/>
            <person name="Simon P."/>
        </authorList>
    </citation>
    <scope>NUCLEOTIDE SEQUENCE [LARGE SCALE GENOMIC DNA]</scope>
    <source>
        <tissue evidence="2">Leaf</tissue>
    </source>
</reference>
<feature type="compositionally biased region" description="Polar residues" evidence="1">
    <location>
        <begin position="1"/>
        <end position="13"/>
    </location>
</feature>
<evidence type="ECO:0000313" key="4">
    <source>
        <dbReference type="Proteomes" id="UP000077755"/>
    </source>
</evidence>
<dbReference type="Proteomes" id="UP000077755">
    <property type="component" value="Chromosome 2"/>
</dbReference>
<dbReference type="OMA" id="FASFMWE"/>
<dbReference type="SUPFAM" id="SSF48452">
    <property type="entry name" value="TPR-like"/>
    <property type="match status" value="1"/>
</dbReference>
<dbReference type="AlphaFoldDB" id="A0A166F6W7"/>
<evidence type="ECO:0000256" key="1">
    <source>
        <dbReference type="SAM" id="MobiDB-lite"/>
    </source>
</evidence>
<accession>A0A166F6W7</accession>
<dbReference type="EMBL" id="LNRQ01000002">
    <property type="protein sequence ID" value="KZN07414.1"/>
    <property type="molecule type" value="Genomic_DNA"/>
</dbReference>
<dbReference type="Gramene" id="KZN07414">
    <property type="protein sequence ID" value="KZN07414"/>
    <property type="gene ID" value="DCAR_008251"/>
</dbReference>
<dbReference type="InterPro" id="IPR011990">
    <property type="entry name" value="TPR-like_helical_dom_sf"/>
</dbReference>
<gene>
    <name evidence="2" type="ORF">DCAR_008251</name>
    <name evidence="3" type="ORF">DCAR_0209331</name>
</gene>
<dbReference type="PANTHER" id="PTHR26312:SF123">
    <property type="entry name" value="TETRATRICOPEPTIDE REPEAT (TPR)-LIKE SUPERFAMILY PROTEIN"/>
    <property type="match status" value="1"/>
</dbReference>
<protein>
    <submittedName>
        <fullName evidence="2">Uncharacterized protein</fullName>
    </submittedName>
</protein>
<dbReference type="KEGG" id="dcr:108205778"/>
<organism evidence="2">
    <name type="scientific">Daucus carota subsp. sativus</name>
    <name type="common">Carrot</name>
    <dbReference type="NCBI Taxonomy" id="79200"/>
    <lineage>
        <taxon>Eukaryota</taxon>
        <taxon>Viridiplantae</taxon>
        <taxon>Streptophyta</taxon>
        <taxon>Embryophyta</taxon>
        <taxon>Tracheophyta</taxon>
        <taxon>Spermatophyta</taxon>
        <taxon>Magnoliopsida</taxon>
        <taxon>eudicotyledons</taxon>
        <taxon>Gunneridae</taxon>
        <taxon>Pentapetalae</taxon>
        <taxon>asterids</taxon>
        <taxon>campanulids</taxon>
        <taxon>Apiales</taxon>
        <taxon>Apiaceae</taxon>
        <taxon>Apioideae</taxon>
        <taxon>Scandiceae</taxon>
        <taxon>Daucinae</taxon>
        <taxon>Daucus</taxon>
        <taxon>Daucus sect. Daucus</taxon>
    </lineage>
</organism>
<dbReference type="EMBL" id="CP093344">
    <property type="protein sequence ID" value="WOG90090.1"/>
    <property type="molecule type" value="Genomic_DNA"/>
</dbReference>
<evidence type="ECO:0000313" key="3">
    <source>
        <dbReference type="EMBL" id="WOG90090.1"/>
    </source>
</evidence>
<dbReference type="Gene3D" id="1.25.40.10">
    <property type="entry name" value="Tetratricopeptide repeat domain"/>
    <property type="match status" value="1"/>
</dbReference>
<proteinExistence type="predicted"/>
<dbReference type="STRING" id="79200.A0A166F6W7"/>
<keyword evidence="4" id="KW-1185">Reference proteome</keyword>
<reference evidence="3" key="2">
    <citation type="submission" date="2022-03" db="EMBL/GenBank/DDBJ databases">
        <title>Draft title - Genomic analysis of global carrot germplasm unveils the trajectory of domestication and the origin of high carotenoid orange carrot.</title>
        <authorList>
            <person name="Iorizzo M."/>
            <person name="Ellison S."/>
            <person name="Senalik D."/>
            <person name="Macko-Podgorni A."/>
            <person name="Grzebelus D."/>
            <person name="Bostan H."/>
            <person name="Rolling W."/>
            <person name="Curaba J."/>
            <person name="Simon P."/>
        </authorList>
    </citation>
    <scope>NUCLEOTIDE SEQUENCE</scope>
    <source>
        <tissue evidence="3">Leaf</tissue>
    </source>
</reference>
<dbReference type="OrthoDB" id="439046at2759"/>